<name>A0A0A8UTA5_LEGHA</name>
<protein>
    <submittedName>
        <fullName evidence="1">Uncharacterized protein</fullName>
    </submittedName>
</protein>
<dbReference type="KEGG" id="lha:LHA_1696"/>
<dbReference type="HOGENOM" id="CLU_2916944_0_0_6"/>
<keyword evidence="2" id="KW-1185">Reference proteome</keyword>
<proteinExistence type="predicted"/>
<dbReference type="EMBL" id="LN681225">
    <property type="protein sequence ID" value="CEK10736.1"/>
    <property type="molecule type" value="Genomic_DNA"/>
</dbReference>
<accession>A0A0A8UTA5</accession>
<organism evidence="1 2">
    <name type="scientific">Legionella hackeliae</name>
    <dbReference type="NCBI Taxonomy" id="449"/>
    <lineage>
        <taxon>Bacteria</taxon>
        <taxon>Pseudomonadati</taxon>
        <taxon>Pseudomonadota</taxon>
        <taxon>Gammaproteobacteria</taxon>
        <taxon>Legionellales</taxon>
        <taxon>Legionellaceae</taxon>
        <taxon>Legionella</taxon>
    </lineage>
</organism>
<dbReference type="Proteomes" id="UP000032803">
    <property type="component" value="Chromosome I"/>
</dbReference>
<reference evidence="2" key="1">
    <citation type="submission" date="2014-09" db="EMBL/GenBank/DDBJ databases">
        <authorList>
            <person name="Gomez-Valero L."/>
        </authorList>
    </citation>
    <scope>NUCLEOTIDE SEQUENCE [LARGE SCALE GENOMIC DNA]</scope>
    <source>
        <strain evidence="2">ATCC35250</strain>
    </source>
</reference>
<sequence length="61" mass="7095">MPKFTVKKDYYLLDIKIDGLRGHGVGLTKLLCRLCDDFYSEDFLYGIATRLYSISLLIKNF</sequence>
<gene>
    <name evidence="1" type="ORF">LHA_1696</name>
</gene>
<dbReference type="AlphaFoldDB" id="A0A0A8UTA5"/>
<evidence type="ECO:0000313" key="2">
    <source>
        <dbReference type="Proteomes" id="UP000032803"/>
    </source>
</evidence>
<evidence type="ECO:0000313" key="1">
    <source>
        <dbReference type="EMBL" id="CEK10736.1"/>
    </source>
</evidence>